<feature type="region of interest" description="Disordered" evidence="6">
    <location>
        <begin position="107"/>
        <end position="132"/>
    </location>
</feature>
<keyword evidence="10" id="KW-0326">Glycosidase</keyword>
<dbReference type="InterPro" id="IPR001791">
    <property type="entry name" value="Laminin_G"/>
</dbReference>
<dbReference type="InterPro" id="IPR006558">
    <property type="entry name" value="LamG-like"/>
</dbReference>
<dbReference type="SUPFAM" id="SSF49899">
    <property type="entry name" value="Concanavalin A-like lectins/glucanases"/>
    <property type="match status" value="3"/>
</dbReference>
<dbReference type="InterPro" id="IPR013320">
    <property type="entry name" value="ConA-like_dom_sf"/>
</dbReference>
<dbReference type="RefSeq" id="WP_306103581.1">
    <property type="nucleotide sequence ID" value="NZ_CP120983.1"/>
</dbReference>
<dbReference type="GO" id="GO:0004308">
    <property type="term" value="F:exo-alpha-sialidase activity"/>
    <property type="evidence" value="ECO:0007669"/>
    <property type="project" value="UniProtKB-EC"/>
</dbReference>
<evidence type="ECO:0000313" key="10">
    <source>
        <dbReference type="EMBL" id="WLQ64569.1"/>
    </source>
</evidence>
<evidence type="ECO:0000256" key="3">
    <source>
        <dbReference type="ARBA" id="ARBA00012733"/>
    </source>
</evidence>
<keyword evidence="5" id="KW-1015">Disulfide bond</keyword>
<sequence length="1122" mass="116633">MPVVSTRTRAVLAGLGLLLSCLAVPTVAAPEARASGTAPSADALTGTEQILFRSGTGGYGCFRIPALVRTRTNALLAFAEARRSPSCADRGPIDLVVRRSTNDGRTWSPVRVVTTGSPDDPHTPWTRSNPAPVADLVTGDVLLLSTSEPVQPGGRRTPHVQRSTDDGLTFGAARPLPRFAGTDKGWYGTGPGHGIQLTGGAHRGRLVVGAYEEPDSSTAYVGVLYSDDGGETWQASTTPNSHVKDTVKPGEPAVAELDDGSVYVNARNNTDPVHRTRAVSTDGGTTVPAQRPATGLTTPQVQGSVLALRQTYRGTPGDTLVFAAPTHPTDRQEMGLRWSTDRGVTWQQSSRSAISEDRAGYSDLAELVDGQIGLLYEGGADFSAAHLYFNRFTPSSVGVPGTTTGPAHPQPTPAAGRTTPDTGPDTNDAYLAGDATLGPGRSQQALVLDGAGDHAELPYAPSLDPGAGDVTYSFFFRHSASATSPQQALMWAYGTGSAEPQVWIRAQPSQDRLYVWAQTASGTTGLALPDTTASTAFGDGAWHHLALVRTAGQLALSVDGGPPAVATGVTGSLTNTLDRGVDGIRLGAKADATASDSYAGALDEFRVHRAALTSAQLTALRTAGGAPGAEDTLSVHLPFQVIDRADAPAMVSVGIQDDVSGHCADGTLLDGLPAETTGRVGRGAIGVSATRPGVETPYLPALDVGSSDFTYTLWFAHAATASTPNAALLWAYGSTSGKPSLWVRTQPAQDRLLAWAQTPEGHVQVALPDTGASTAYGDGDWHLLALSRADGVLRLSVDGAPAVEASGLTGSLTGAAAEGLRVGSKPDRSDVLTGRLDDVRLFDRALTRTELTTATASTVGGSGGYPSDLPRVWWSMEPGNTEVHQIQRSAAGPATPDSSAHCNHAYVRGSAATGDGRFGSALTLDGTDDGVELPYGADEALGADDFTVALWWKYSATAVTGDQVLLWAYGTGGAERQLWLRAKPSQDRLTAHLQTDSATTELHAVDTSAGTAFGNAAWHHVVLQRSGDRLTLSVDGTVLDEAAAPSGAVTYGDAFEVSGVHLGTRPNGAEYLQGALDEFVLVRRALTAQELTALRTLGADPGTATVVRLPFETVTATGYARM</sequence>
<feature type="signal peptide" evidence="7">
    <location>
        <begin position="1"/>
        <end position="28"/>
    </location>
</feature>
<dbReference type="InterPro" id="IPR011040">
    <property type="entry name" value="Sialidase"/>
</dbReference>
<evidence type="ECO:0000256" key="1">
    <source>
        <dbReference type="ARBA" id="ARBA00000427"/>
    </source>
</evidence>
<evidence type="ECO:0000256" key="4">
    <source>
        <dbReference type="ARBA" id="ARBA00022729"/>
    </source>
</evidence>
<feature type="domain" description="LamG-like jellyroll fold" evidence="9">
    <location>
        <begin position="468"/>
        <end position="615"/>
    </location>
</feature>
<dbReference type="EMBL" id="CP120983">
    <property type="protein sequence ID" value="WLQ64569.1"/>
    <property type="molecule type" value="Genomic_DNA"/>
</dbReference>
<evidence type="ECO:0000259" key="9">
    <source>
        <dbReference type="SMART" id="SM00560"/>
    </source>
</evidence>
<dbReference type="SMART" id="SM00282">
    <property type="entry name" value="LamG"/>
    <property type="match status" value="3"/>
</dbReference>
<comment type="catalytic activity">
    <reaction evidence="1">
        <text>Hydrolysis of alpha-(2-&gt;3)-, alpha-(2-&gt;6)-, alpha-(2-&gt;8)- glycosidic linkages of terminal sialic acid residues in oligosaccharides, glycoproteins, glycolipids, colominic acid and synthetic substrates.</text>
        <dbReference type="EC" id="3.2.1.18"/>
    </reaction>
</comment>
<dbReference type="EC" id="3.2.1.18" evidence="3"/>
<dbReference type="PANTHER" id="PTHR10628:SF30">
    <property type="entry name" value="EXO-ALPHA-SIALIDASE"/>
    <property type="match status" value="1"/>
</dbReference>
<evidence type="ECO:0000313" key="11">
    <source>
        <dbReference type="Proteomes" id="UP001224433"/>
    </source>
</evidence>
<dbReference type="CDD" id="cd15482">
    <property type="entry name" value="Sialidase_non-viral"/>
    <property type="match status" value="1"/>
</dbReference>
<organism evidence="10 11">
    <name type="scientific">Streptomyces glycanivorans</name>
    <dbReference type="NCBI Taxonomy" id="3033808"/>
    <lineage>
        <taxon>Bacteria</taxon>
        <taxon>Bacillati</taxon>
        <taxon>Actinomycetota</taxon>
        <taxon>Actinomycetes</taxon>
        <taxon>Kitasatosporales</taxon>
        <taxon>Streptomycetaceae</taxon>
        <taxon>Streptomyces</taxon>
    </lineage>
</organism>
<feature type="region of interest" description="Disordered" evidence="6">
    <location>
        <begin position="146"/>
        <end position="175"/>
    </location>
</feature>
<evidence type="ECO:0000259" key="8">
    <source>
        <dbReference type="SMART" id="SM00282"/>
    </source>
</evidence>
<feature type="chain" id="PRO_5047274173" description="exo-alpha-sialidase" evidence="7">
    <location>
        <begin position="29"/>
        <end position="1122"/>
    </location>
</feature>
<dbReference type="Gene3D" id="2.120.10.10">
    <property type="match status" value="1"/>
</dbReference>
<feature type="domain" description="LamG-like jellyroll fold" evidence="9">
    <location>
        <begin position="944"/>
        <end position="1089"/>
    </location>
</feature>
<keyword evidence="10" id="KW-0378">Hydrolase</keyword>
<evidence type="ECO:0000256" key="7">
    <source>
        <dbReference type="SAM" id="SignalP"/>
    </source>
</evidence>
<evidence type="ECO:0000256" key="6">
    <source>
        <dbReference type="SAM" id="MobiDB-lite"/>
    </source>
</evidence>
<reference evidence="10 11" key="1">
    <citation type="submission" date="2023-03" db="EMBL/GenBank/DDBJ databases">
        <title>Isolation and description of six Streptomyces strains from soil environments, able to metabolize different microbial glucans.</title>
        <authorList>
            <person name="Widen T."/>
            <person name="Larsbrink J."/>
        </authorList>
    </citation>
    <scope>NUCLEOTIDE SEQUENCE [LARGE SCALE GENOMIC DNA]</scope>
    <source>
        <strain evidence="10 11">Alt3</strain>
    </source>
</reference>
<evidence type="ECO:0000256" key="2">
    <source>
        <dbReference type="ARBA" id="ARBA00009348"/>
    </source>
</evidence>
<dbReference type="SUPFAM" id="SSF50939">
    <property type="entry name" value="Sialidases"/>
    <property type="match status" value="1"/>
</dbReference>
<name>A0ABY9JCJ8_9ACTN</name>
<dbReference type="Pfam" id="PF13385">
    <property type="entry name" value="Laminin_G_3"/>
    <property type="match status" value="3"/>
</dbReference>
<dbReference type="PROSITE" id="PS51257">
    <property type="entry name" value="PROKAR_LIPOPROTEIN"/>
    <property type="match status" value="1"/>
</dbReference>
<keyword evidence="11" id="KW-1185">Reference proteome</keyword>
<protein>
    <recommendedName>
        <fullName evidence="3">exo-alpha-sialidase</fullName>
        <ecNumber evidence="3">3.2.1.18</ecNumber>
    </recommendedName>
</protein>
<feature type="domain" description="Laminin G" evidence="8">
    <location>
        <begin position="707"/>
        <end position="844"/>
    </location>
</feature>
<feature type="region of interest" description="Disordered" evidence="6">
    <location>
        <begin position="274"/>
        <end position="297"/>
    </location>
</feature>
<dbReference type="Proteomes" id="UP001224433">
    <property type="component" value="Chromosome"/>
</dbReference>
<feature type="region of interest" description="Disordered" evidence="6">
    <location>
        <begin position="399"/>
        <end position="427"/>
    </location>
</feature>
<dbReference type="PANTHER" id="PTHR10628">
    <property type="entry name" value="SIALIDASE"/>
    <property type="match status" value="1"/>
</dbReference>
<feature type="domain" description="Laminin G" evidence="8">
    <location>
        <begin position="944"/>
        <end position="1084"/>
    </location>
</feature>
<dbReference type="CDD" id="cd00110">
    <property type="entry name" value="LamG"/>
    <property type="match status" value="1"/>
</dbReference>
<evidence type="ECO:0000256" key="5">
    <source>
        <dbReference type="ARBA" id="ARBA00023157"/>
    </source>
</evidence>
<dbReference type="Gene3D" id="2.60.120.200">
    <property type="match status" value="3"/>
</dbReference>
<dbReference type="InterPro" id="IPR026856">
    <property type="entry name" value="Sialidase_fam"/>
</dbReference>
<feature type="domain" description="Laminin G" evidence="8">
    <location>
        <begin position="468"/>
        <end position="610"/>
    </location>
</feature>
<dbReference type="InterPro" id="IPR036278">
    <property type="entry name" value="Sialidase_sf"/>
</dbReference>
<feature type="compositionally biased region" description="Polar residues" evidence="6">
    <location>
        <begin position="278"/>
        <end position="288"/>
    </location>
</feature>
<gene>
    <name evidence="10" type="ORF">P8A20_13630</name>
</gene>
<dbReference type="SMART" id="SM00560">
    <property type="entry name" value="LamGL"/>
    <property type="match status" value="3"/>
</dbReference>
<feature type="domain" description="LamG-like jellyroll fold" evidence="9">
    <location>
        <begin position="707"/>
        <end position="849"/>
    </location>
</feature>
<comment type="similarity">
    <text evidence="2">Belongs to the glycosyl hydrolase 33 family.</text>
</comment>
<dbReference type="Pfam" id="PF13088">
    <property type="entry name" value="BNR_2"/>
    <property type="match status" value="1"/>
</dbReference>
<proteinExistence type="inferred from homology"/>
<accession>A0ABY9JCJ8</accession>
<keyword evidence="4 7" id="KW-0732">Signal</keyword>